<feature type="domain" description="DOD-type homing endonuclease" evidence="15">
    <location>
        <begin position="253"/>
        <end position="400"/>
    </location>
</feature>
<dbReference type="InterPro" id="IPR003587">
    <property type="entry name" value="Hint_dom_N"/>
</dbReference>
<reference evidence="17" key="1">
    <citation type="submission" date="2017-06" db="EMBL/GenBank/DDBJ databases">
        <authorList>
            <person name="Varghese N."/>
            <person name="Submissions S."/>
        </authorList>
    </citation>
    <scope>NUCLEOTIDE SEQUENCE [LARGE SCALE GENOMIC DNA]</scope>
    <source>
        <strain evidence="17">JAD2</strain>
    </source>
</reference>
<dbReference type="GO" id="GO:0004519">
    <property type="term" value="F:endonuclease activity"/>
    <property type="evidence" value="ECO:0007669"/>
    <property type="project" value="InterPro"/>
</dbReference>
<dbReference type="PRINTS" id="PR00379">
    <property type="entry name" value="INTEIN"/>
</dbReference>
<dbReference type="InterPro" id="IPR004042">
    <property type="entry name" value="Intein_endonuc_central"/>
</dbReference>
<dbReference type="UniPathway" id="UPA00326"/>
<dbReference type="NCBIfam" id="TIGR01445">
    <property type="entry name" value="intein_Nterm"/>
    <property type="match status" value="1"/>
</dbReference>
<dbReference type="InterPro" id="IPR028992">
    <property type="entry name" value="Hedgehog/Intein_dom"/>
</dbReference>
<dbReference type="PROSITE" id="PS50817">
    <property type="entry name" value="INTEIN_N_TER"/>
    <property type="match status" value="3"/>
</dbReference>
<evidence type="ECO:0000256" key="6">
    <source>
        <dbReference type="ARBA" id="ARBA00022813"/>
    </source>
</evidence>
<keyword evidence="9 13" id="KW-0215">Deoxyribonucleotide synthesis</keyword>
<feature type="region of interest" description="Disordered" evidence="14">
    <location>
        <begin position="1851"/>
        <end position="1872"/>
    </location>
</feature>
<evidence type="ECO:0000313" key="16">
    <source>
        <dbReference type="EMBL" id="SNB62311.1"/>
    </source>
</evidence>
<protein>
    <recommendedName>
        <fullName evidence="13">Ribonucleoside-diphosphate reductase</fullName>
        <ecNumber evidence="13">1.17.4.1</ecNumber>
    </recommendedName>
</protein>
<dbReference type="InParanoid" id="A0A212QRT6"/>
<dbReference type="NCBIfam" id="TIGR01443">
    <property type="entry name" value="intein_Cterm"/>
    <property type="match status" value="2"/>
</dbReference>
<dbReference type="RefSeq" id="WP_088570762.1">
    <property type="nucleotide sequence ID" value="NZ_FYEK01000022.1"/>
</dbReference>
<dbReference type="SUPFAM" id="SSF55608">
    <property type="entry name" value="Homing endonucleases"/>
    <property type="match status" value="4"/>
</dbReference>
<dbReference type="PROSITE" id="PS50819">
    <property type="entry name" value="INTEIN_ENDONUCLEASE"/>
    <property type="match status" value="3"/>
</dbReference>
<organism evidence="16 17">
    <name type="scientific">Thermoflexus hugenholtzii JAD2</name>
    <dbReference type="NCBI Taxonomy" id="877466"/>
    <lineage>
        <taxon>Bacteria</taxon>
        <taxon>Bacillati</taxon>
        <taxon>Chloroflexota</taxon>
        <taxon>Thermoflexia</taxon>
        <taxon>Thermoflexales</taxon>
        <taxon>Thermoflexaceae</taxon>
        <taxon>Thermoflexus</taxon>
    </lineage>
</organism>
<comment type="cofactor">
    <cofactor evidence="1">
        <name>adenosylcob(III)alamin</name>
        <dbReference type="ChEBI" id="CHEBI:18408"/>
    </cofactor>
</comment>
<dbReference type="OrthoDB" id="9762933at2"/>
<dbReference type="InterPro" id="IPR030934">
    <property type="entry name" value="Intein_C"/>
</dbReference>
<dbReference type="GO" id="GO:0016539">
    <property type="term" value="P:intein-mediated protein splicing"/>
    <property type="evidence" value="ECO:0007669"/>
    <property type="project" value="InterPro"/>
</dbReference>
<keyword evidence="5" id="KW-0547">Nucleotide-binding</keyword>
<dbReference type="GO" id="GO:0005524">
    <property type="term" value="F:ATP binding"/>
    <property type="evidence" value="ECO:0007669"/>
    <property type="project" value="InterPro"/>
</dbReference>
<keyword evidence="17" id="KW-1185">Reference proteome</keyword>
<feature type="domain" description="DOD-type homing endonuclease" evidence="15">
    <location>
        <begin position="1500"/>
        <end position="1633"/>
    </location>
</feature>
<dbReference type="GO" id="GO:0009263">
    <property type="term" value="P:deoxyribonucleotide biosynthetic process"/>
    <property type="evidence" value="ECO:0007669"/>
    <property type="project" value="UniProtKB-KW"/>
</dbReference>
<dbReference type="PANTHER" id="PTHR43371">
    <property type="entry name" value="VITAMIN B12-DEPENDENT RIBONUCLEOTIDE REDUCTASE"/>
    <property type="match status" value="1"/>
</dbReference>
<comment type="similarity">
    <text evidence="13">Belongs to the ribonucleoside diphosphate reductase large chain family.</text>
</comment>
<proteinExistence type="inferred from homology"/>
<dbReference type="SUPFAM" id="SSF51998">
    <property type="entry name" value="PFL-like glycyl radical enzymes"/>
    <property type="match status" value="3"/>
</dbReference>
<dbReference type="SUPFAM" id="SSF51294">
    <property type="entry name" value="Hedgehog/intein (Hint) domain"/>
    <property type="match status" value="3"/>
</dbReference>
<comment type="similarity">
    <text evidence="2">Belongs to the ribonucleoside diphosphate reductase class-2 family.</text>
</comment>
<dbReference type="InterPro" id="IPR036844">
    <property type="entry name" value="Hint_dom_sf"/>
</dbReference>
<dbReference type="InterPro" id="IPR006141">
    <property type="entry name" value="Intein_N"/>
</dbReference>
<evidence type="ECO:0000256" key="1">
    <source>
        <dbReference type="ARBA" id="ARBA00001922"/>
    </source>
</evidence>
<keyword evidence="8 13" id="KW-0560">Oxidoreductase</keyword>
<evidence type="ECO:0000256" key="11">
    <source>
        <dbReference type="ARBA" id="ARBA00025437"/>
    </source>
</evidence>
<dbReference type="PANTHER" id="PTHR43371:SF1">
    <property type="entry name" value="RIBONUCLEOSIDE-DIPHOSPHATE REDUCTASE"/>
    <property type="match status" value="1"/>
</dbReference>
<evidence type="ECO:0000256" key="8">
    <source>
        <dbReference type="ARBA" id="ARBA00023002"/>
    </source>
</evidence>
<dbReference type="Pfam" id="PF14528">
    <property type="entry name" value="LAGLIDADG_3"/>
    <property type="match status" value="2"/>
</dbReference>
<dbReference type="InterPro" id="IPR003586">
    <property type="entry name" value="Hint_dom_C"/>
</dbReference>
<evidence type="ECO:0000256" key="2">
    <source>
        <dbReference type="ARBA" id="ARBA00007405"/>
    </source>
</evidence>
<dbReference type="EMBL" id="FYEK01000022">
    <property type="protein sequence ID" value="SNB62311.1"/>
    <property type="molecule type" value="Genomic_DNA"/>
</dbReference>
<evidence type="ECO:0000256" key="13">
    <source>
        <dbReference type="RuleBase" id="RU003410"/>
    </source>
</evidence>
<name>A0A212QRT6_9CHLR</name>
<dbReference type="Gene3D" id="3.10.28.10">
    <property type="entry name" value="Homing endonucleases"/>
    <property type="match status" value="3"/>
</dbReference>
<dbReference type="Proteomes" id="UP000197025">
    <property type="component" value="Unassembled WGS sequence"/>
</dbReference>
<dbReference type="InterPro" id="IPR050862">
    <property type="entry name" value="RdRp_reductase_class-2"/>
</dbReference>
<dbReference type="Pfam" id="PF13403">
    <property type="entry name" value="Hint_2"/>
    <property type="match status" value="1"/>
</dbReference>
<dbReference type="EC" id="1.17.4.1" evidence="13"/>
<evidence type="ECO:0000256" key="9">
    <source>
        <dbReference type="ARBA" id="ARBA00023116"/>
    </source>
</evidence>
<comment type="function">
    <text evidence="11">Catalyzes the reduction of ribonucleotides to deoxyribonucleotides. May function to provide a pool of deoxyribonucleotide precursors for DNA repair during oxygen limitation and/or for immediate growth after restoration of oxygen.</text>
</comment>
<evidence type="ECO:0000259" key="15">
    <source>
        <dbReference type="PROSITE" id="PS50819"/>
    </source>
</evidence>
<dbReference type="SMART" id="SM00305">
    <property type="entry name" value="HintC"/>
    <property type="match status" value="3"/>
</dbReference>
<evidence type="ECO:0000256" key="14">
    <source>
        <dbReference type="SAM" id="MobiDB-lite"/>
    </source>
</evidence>
<evidence type="ECO:0000256" key="10">
    <source>
        <dbReference type="ARBA" id="ARBA00023285"/>
    </source>
</evidence>
<dbReference type="GO" id="GO:0071897">
    <property type="term" value="P:DNA biosynthetic process"/>
    <property type="evidence" value="ECO:0007669"/>
    <property type="project" value="UniProtKB-KW"/>
</dbReference>
<dbReference type="InterPro" id="IPR006142">
    <property type="entry name" value="INTEIN"/>
</dbReference>
<dbReference type="FunCoup" id="A0A212QRT6">
    <property type="interactions" value="344"/>
</dbReference>
<keyword evidence="7" id="KW-0651">Protein splicing</keyword>
<dbReference type="Pfam" id="PF12637">
    <property type="entry name" value="TSCPD"/>
    <property type="match status" value="1"/>
</dbReference>
<dbReference type="Pfam" id="PF02867">
    <property type="entry name" value="Ribonuc_red_lgC"/>
    <property type="match status" value="1"/>
</dbReference>
<dbReference type="Pfam" id="PF00317">
    <property type="entry name" value="Ribonuc_red_lgN"/>
    <property type="match status" value="1"/>
</dbReference>
<keyword evidence="4" id="KW-0237">DNA synthesis</keyword>
<evidence type="ECO:0000313" key="17">
    <source>
        <dbReference type="Proteomes" id="UP000197025"/>
    </source>
</evidence>
<keyword evidence="10" id="KW-0170">Cobalt</keyword>
<gene>
    <name evidence="16" type="ORF">SAMN02746019_00004890</name>
</gene>
<dbReference type="InterPro" id="IPR000788">
    <property type="entry name" value="RNR_lg_C"/>
</dbReference>
<dbReference type="InterPro" id="IPR024434">
    <property type="entry name" value="TSCPD_dom"/>
</dbReference>
<comment type="catalytic activity">
    <reaction evidence="12 13">
        <text>a 2'-deoxyribonucleoside 5'-diphosphate + [thioredoxin]-disulfide + H2O = a ribonucleoside 5'-diphosphate + [thioredoxin]-dithiol</text>
        <dbReference type="Rhea" id="RHEA:23252"/>
        <dbReference type="Rhea" id="RHEA-COMP:10698"/>
        <dbReference type="Rhea" id="RHEA-COMP:10700"/>
        <dbReference type="ChEBI" id="CHEBI:15377"/>
        <dbReference type="ChEBI" id="CHEBI:29950"/>
        <dbReference type="ChEBI" id="CHEBI:50058"/>
        <dbReference type="ChEBI" id="CHEBI:57930"/>
        <dbReference type="ChEBI" id="CHEBI:73316"/>
        <dbReference type="EC" id="1.17.4.1"/>
    </reaction>
</comment>
<dbReference type="Gene3D" id="3.20.70.20">
    <property type="match status" value="4"/>
</dbReference>
<evidence type="ECO:0000256" key="3">
    <source>
        <dbReference type="ARBA" id="ARBA00022628"/>
    </source>
</evidence>
<evidence type="ECO:0000256" key="4">
    <source>
        <dbReference type="ARBA" id="ARBA00022634"/>
    </source>
</evidence>
<keyword evidence="6" id="KW-0068">Autocatalytic cleavage</keyword>
<dbReference type="Gene3D" id="2.170.16.10">
    <property type="entry name" value="Hedgehog/Intein (Hint) domain"/>
    <property type="match status" value="5"/>
</dbReference>
<feature type="domain" description="DOD-type homing endonuclease" evidence="15">
    <location>
        <begin position="818"/>
        <end position="962"/>
    </location>
</feature>
<evidence type="ECO:0000256" key="5">
    <source>
        <dbReference type="ARBA" id="ARBA00022741"/>
    </source>
</evidence>
<evidence type="ECO:0000256" key="12">
    <source>
        <dbReference type="ARBA" id="ARBA00047754"/>
    </source>
</evidence>
<dbReference type="PROSITE" id="PS50818">
    <property type="entry name" value="INTEIN_C_TER"/>
    <property type="match status" value="2"/>
</dbReference>
<dbReference type="CDD" id="cd00081">
    <property type="entry name" value="Hint"/>
    <property type="match status" value="4"/>
</dbReference>
<accession>A0A212QRT6</accession>
<dbReference type="InterPro" id="IPR013509">
    <property type="entry name" value="RNR_lsu_N"/>
</dbReference>
<keyword evidence="3" id="KW-0846">Cobalamin</keyword>
<dbReference type="GO" id="GO:0004748">
    <property type="term" value="F:ribonucleoside-diphosphate reductase activity, thioredoxin disulfide as acceptor"/>
    <property type="evidence" value="ECO:0007669"/>
    <property type="project" value="UniProtKB-EC"/>
</dbReference>
<dbReference type="GO" id="GO:0031419">
    <property type="term" value="F:cobalamin binding"/>
    <property type="evidence" value="ECO:0007669"/>
    <property type="project" value="UniProtKB-KW"/>
</dbReference>
<evidence type="ECO:0000256" key="7">
    <source>
        <dbReference type="ARBA" id="ARBA00023000"/>
    </source>
</evidence>
<dbReference type="InterPro" id="IPR004860">
    <property type="entry name" value="LAGLIDADG_dom"/>
</dbReference>
<dbReference type="Pfam" id="PF14890">
    <property type="entry name" value="Intein_splicing"/>
    <property type="match status" value="1"/>
</dbReference>
<dbReference type="InterPro" id="IPR027434">
    <property type="entry name" value="Homing_endonucl"/>
</dbReference>
<sequence>MTTRWEIRVDEANPEEEIPLTENGRIVLERRYLRKGPDGRPVETIPQMFRRVARAIAEAEKELGGDPALWEERFYQLLTSLRFLPNSPTFTGAGTPLGQLAACFTPEIRVITEHGLKRIADLQPGDRVLTHRGRYQPVLQTSRRFYRGPLRIIKVRRIGRRIEATPEHPFLTPRGWVMAADLRPGDRVAIGFPKGILPTPSFDLAETLSGEDLEVQSTPTTIRVRRPAAYQNSGRQARWIPRHIPLSSEVARLCGYYVAEGTLGPDLEYVRFTFSIKEKEYHADVSNILSSILGFTPIMNSSRGNWVHIDLYNRALAQWFFTQFGRHSYNKRIPIWMQYANFDLQEEFLTGLFRGDGFYSEKAYLINGRKSAKLFRAFRLTLSNPTLIFQTWQILLRLGYEASIRGVDTAYVTPNAREAAQIIMPPLRSRRLIEKAFGIHLPDAGVSNNRVLRDEEHVYFEIENIDEIYYEGYVYNCEVEEDHTYVVEGVVVHNCFVLPLEDDMGKIPGGIFQTLRDAALIQQTGGGNGFSFSRLRPKNAVVFSSMGRATGPVGFLRVYDRAFGEIAQGGTRRGANMAVLRVDHPDIEEFITCKTDENAITNFNISVGITDAFMRAVENDEEWELRFPDVLHPAYRNFRGTLEDAERAGIPIRVYKRVRARDLFRKIATQAHHNGEPGVLFLDTANRSNPVPHLYTLEATNPCVTGDTLVATPQGWRYAAEIRVGDEICTVLGTGRVERIEVYEQRPVYRVFLSDGGVIKVTAAHQFHVRDSRTKFYEPRRVDQLKPGDWVRVFPARMPNNPVPDKPPHLSDREFGFLIGVLVGDGCYTERALFPNVVRVSTHADEEEWNAVVQEAFQKLGATHFATYVNPGSRSMMMDPEPGPVIADWVRTLLLPLARSPEKRLPLVYINSNREFLEGLLDGLFSTDGSVDLSSNHPLLRFHTSSEELARQVRLILLMFGIHARIHRTVRKRHALNGREIRHDRPKYEVVISGASLGRFIEQIRLSHPEKRRRLEEAALRCNFTGGNWAAQVVKIEFAGYETVYDLYEPRSDTWITEGYVSRGCGEQWLGPYENCCLGSVNLARHVKYVNGKAEVDWEKLRETVEWATRFLDNVVQVNQYVPAVPQLKEAAFKTRRIGLGFMGLADLMYHLRIRYGSEEGQEFAAQIAEFIRYHAMRTSIELARERGPFPAIRGSIYDPEDLKWEPPKPLKPYTRDWGRPPLDWNAIVEGIRRHGIRNAAQTTVAPTGTLSTVAGCEGYGCEPVFALAYIRYVHEAEGRLELRYVSPLFMRALKEAGLDEETRARIIEEVLRKGTCQHIQELPDWIRHTFVVAQDLTPEEHVWMQASIQAFIDNSISKCVTGDTMVLTAQGLLPIAEISPMRLPDQFEPLDLDVVTPYGIKRAAAFYYGGRREIRRIHLAYGYQIAGTPNHRVHVLGPDGRICFRRLDELQPGDLVVLYVGQQQFGPAGQPLPPYSGAYRTRSKPVRWPERMSPDLAYVLGWITSEGSITANGVTIAHHSRKLLEGLARLFEDLFGLKGHILKDKRREVYTLQVNSRALRHWLLNDLGMKAGARNKIIPLCVLKGSREEIKAFLKGLLQDAFMSQDGRMFGITLSSLTLIRQLQALFLNLGVLSRLHRSGPHAWGLTVSGKALERLAEFLEFEEPWKAQRLSRRHEGRRHRLFNYSELMPSTLTTALRAMQESSSRSLRSLYPEDRIAYQRARVALLKGHRLDRETTQAIYTHFHDVAHPYARAFFEEDREDRFFVEVERVESDFAEVFDLYVPDSHTFIANGLCNHNTINFPATATVEDVERAYMMAWKLGCKGLTVYVAGSRQKEVLETLETKAKKEQKEAAMVPAQPTLPQPVGPTVRPRPQKLAGVTYRIATPVGTAFITLNENGEGQPFEVFLNVGKAGSDIAAVAEAIGRLISLLLRLPSPVPPAERLRQVVDQLQGIGGGRALGFGPERVRSLPDGIARVLAEYLAERGLELPAAPAPAVQPALPLSEPHPGQEEPRAMGPVGDICPQCGEATLLEQEGCRTCYNCGYSEC</sequence>
<comment type="function">
    <text evidence="13">Provides the precursors necessary for DNA synthesis. Catalyzes the biosynthesis of deoxyribonucleotides from the corresponding ribonucleotides.</text>
</comment>
<dbReference type="SMART" id="SM00306">
    <property type="entry name" value="HintN"/>
    <property type="match status" value="3"/>
</dbReference>